<dbReference type="InterPro" id="IPR008613">
    <property type="entry name" value="Excalibur_Ca-bd_domain"/>
</dbReference>
<dbReference type="Proteomes" id="UP000216101">
    <property type="component" value="Unassembled WGS sequence"/>
</dbReference>
<keyword evidence="2" id="KW-0812">Transmembrane</keyword>
<keyword evidence="2" id="KW-1133">Transmembrane helix</keyword>
<dbReference type="PANTHER" id="PTHR12962">
    <property type="entry name" value="CALCIUM-REGULATED HEAT STABLE PROTEIN CRHSP-24-RELATED"/>
    <property type="match status" value="1"/>
</dbReference>
<dbReference type="AlphaFoldDB" id="A0A266QD73"/>
<dbReference type="SMART" id="SM00357">
    <property type="entry name" value="CSP"/>
    <property type="match status" value="1"/>
</dbReference>
<dbReference type="Pfam" id="PF00313">
    <property type="entry name" value="CSD"/>
    <property type="match status" value="1"/>
</dbReference>
<gene>
    <name evidence="4" type="ORF">CBP51_12510</name>
</gene>
<evidence type="ECO:0000256" key="2">
    <source>
        <dbReference type="SAM" id="Phobius"/>
    </source>
</evidence>
<dbReference type="EMBL" id="NHNI01000001">
    <property type="protein sequence ID" value="OZY87740.1"/>
    <property type="molecule type" value="Genomic_DNA"/>
</dbReference>
<dbReference type="InterPro" id="IPR052069">
    <property type="entry name" value="Ca-reg_mRNA-binding_domain"/>
</dbReference>
<dbReference type="InterPro" id="IPR012340">
    <property type="entry name" value="NA-bd_OB-fold"/>
</dbReference>
<dbReference type="RefSeq" id="WP_094985085.1">
    <property type="nucleotide sequence ID" value="NZ_NHNI01000001.1"/>
</dbReference>
<organism evidence="4 5">
    <name type="scientific">Cellvibrio mixtus</name>
    <dbReference type="NCBI Taxonomy" id="39650"/>
    <lineage>
        <taxon>Bacteria</taxon>
        <taxon>Pseudomonadati</taxon>
        <taxon>Pseudomonadota</taxon>
        <taxon>Gammaproteobacteria</taxon>
        <taxon>Cellvibrionales</taxon>
        <taxon>Cellvibrionaceae</taxon>
        <taxon>Cellvibrio</taxon>
    </lineage>
</organism>
<evidence type="ECO:0000256" key="1">
    <source>
        <dbReference type="ARBA" id="ARBA00022553"/>
    </source>
</evidence>
<dbReference type="PANTHER" id="PTHR12962:SF1">
    <property type="entry name" value="COLD SHOCK DOMAIN-CONTAINING PROTEIN CG9705"/>
    <property type="match status" value="1"/>
</dbReference>
<feature type="transmembrane region" description="Helical" evidence="2">
    <location>
        <begin position="87"/>
        <end position="105"/>
    </location>
</feature>
<evidence type="ECO:0000313" key="4">
    <source>
        <dbReference type="EMBL" id="OZY87740.1"/>
    </source>
</evidence>
<dbReference type="Gene3D" id="2.40.50.140">
    <property type="entry name" value="Nucleic acid-binding proteins"/>
    <property type="match status" value="1"/>
</dbReference>
<accession>A0A266QD73</accession>
<keyword evidence="1" id="KW-0597">Phosphoprotein</keyword>
<protein>
    <recommendedName>
        <fullName evidence="3">CSD domain-containing protein</fullName>
    </recommendedName>
</protein>
<dbReference type="InterPro" id="IPR011129">
    <property type="entry name" value="CSD"/>
</dbReference>
<dbReference type="GO" id="GO:0043488">
    <property type="term" value="P:regulation of mRNA stability"/>
    <property type="evidence" value="ECO:0007669"/>
    <property type="project" value="TreeGrafter"/>
</dbReference>
<dbReference type="InterPro" id="IPR002059">
    <property type="entry name" value="CSP_DNA-bd"/>
</dbReference>
<comment type="caution">
    <text evidence="4">The sequence shown here is derived from an EMBL/GenBank/DDBJ whole genome shotgun (WGS) entry which is preliminary data.</text>
</comment>
<keyword evidence="2" id="KW-0472">Membrane</keyword>
<dbReference type="SUPFAM" id="SSF50249">
    <property type="entry name" value="Nucleic acid-binding proteins"/>
    <property type="match status" value="1"/>
</dbReference>
<dbReference type="Pfam" id="PF05901">
    <property type="entry name" value="Excalibur"/>
    <property type="match status" value="1"/>
</dbReference>
<feature type="domain" description="CSD" evidence="3">
    <location>
        <begin position="2"/>
        <end position="66"/>
    </location>
</feature>
<reference evidence="5" key="1">
    <citation type="submission" date="2017-05" db="EMBL/GenBank/DDBJ databases">
        <authorList>
            <person name="Barney B.M."/>
        </authorList>
    </citation>
    <scope>NUCLEOTIDE SEQUENCE [LARGE SCALE GENOMIC DNA]</scope>
    <source>
        <strain evidence="5">PSBB022</strain>
    </source>
</reference>
<sequence>MQNKGTLTKWNDDRGFGFIKHSETEMLFLHISSVQLMPRRPKEGDILFYDIIQDSSGKKKAACVTIEGLQKVNSRTKNITYKKPSKFNSISITFIIVFALLGYYVKTHYFNDDERNSPESFLPKKIQFIENKKAENHFVCQGKTHCSQMISCEEAKFYLKNCPNQSTDGDGDGKPCENQWCN</sequence>
<evidence type="ECO:0000259" key="3">
    <source>
        <dbReference type="PROSITE" id="PS51857"/>
    </source>
</evidence>
<name>A0A266QD73_9GAMM</name>
<proteinExistence type="predicted"/>
<dbReference type="GO" id="GO:0005829">
    <property type="term" value="C:cytosol"/>
    <property type="evidence" value="ECO:0007669"/>
    <property type="project" value="UniProtKB-ARBA"/>
</dbReference>
<dbReference type="GO" id="GO:0003730">
    <property type="term" value="F:mRNA 3'-UTR binding"/>
    <property type="evidence" value="ECO:0007669"/>
    <property type="project" value="TreeGrafter"/>
</dbReference>
<evidence type="ECO:0000313" key="5">
    <source>
        <dbReference type="Proteomes" id="UP000216101"/>
    </source>
</evidence>
<keyword evidence="5" id="KW-1185">Reference proteome</keyword>
<dbReference type="PROSITE" id="PS51857">
    <property type="entry name" value="CSD_2"/>
    <property type="match status" value="1"/>
</dbReference>